<keyword evidence="3" id="KW-1185">Reference proteome</keyword>
<sequence length="404" mass="44272">MPVCFVQLQILTIRRHPSNHLMARKRTRFVLISDTHNQTPKLPAGDVLIHAGDLSNTGSHSELRKTVDWLQKAPFEVKIVVAGNHDVTLDEAFYADHGAHFHNQHPENALECVDLLRSSPSITYLAHESRTVALQNGTTFSVFGSPYSPYCGATWAFQYPRDDAAAAAAAAIWNDIPLDTDVLVTHAPPQHHCDANASGHADGCKALREALWRIRPCMHVCGHRHEGRGAERVRWKIDQPMFSSYPLEERTHVWVDPGAGTNKLSLVDLSARGGNPLDNDLARSQNVVSNSVSFSASPSAASDAVDLAYANVFSQSLKRSLSRRGLEAPQHAVLGQNATSQPDGRAVTSRLDSWNSAALNGRMGRRETCVINAAIMAQSYGRGPKRFNKPIVVDIDLPEADYSV</sequence>
<dbReference type="EMBL" id="JBBPDW010000018">
    <property type="protein sequence ID" value="KAK7545332.1"/>
    <property type="molecule type" value="Genomic_DNA"/>
</dbReference>
<proteinExistence type="predicted"/>
<evidence type="ECO:0000259" key="1">
    <source>
        <dbReference type="Pfam" id="PF00149"/>
    </source>
</evidence>
<dbReference type="InterPro" id="IPR004843">
    <property type="entry name" value="Calcineurin-like_PHP"/>
</dbReference>
<evidence type="ECO:0000313" key="3">
    <source>
        <dbReference type="Proteomes" id="UP001365128"/>
    </source>
</evidence>
<dbReference type="Gene3D" id="3.60.21.10">
    <property type="match status" value="1"/>
</dbReference>
<dbReference type="Pfam" id="PF00149">
    <property type="entry name" value="Metallophos"/>
    <property type="match status" value="1"/>
</dbReference>
<feature type="domain" description="Calcineurin-like phosphoesterase" evidence="1">
    <location>
        <begin position="28"/>
        <end position="226"/>
    </location>
</feature>
<dbReference type="CDD" id="cd07379">
    <property type="entry name" value="MPP_239FB"/>
    <property type="match status" value="1"/>
</dbReference>
<gene>
    <name evidence="2" type="ORF">IWX46DRAFT_116257</name>
</gene>
<dbReference type="SUPFAM" id="SSF56300">
    <property type="entry name" value="Metallo-dependent phosphatases"/>
    <property type="match status" value="1"/>
</dbReference>
<evidence type="ECO:0000313" key="2">
    <source>
        <dbReference type="EMBL" id="KAK7545332.1"/>
    </source>
</evidence>
<dbReference type="InterPro" id="IPR029052">
    <property type="entry name" value="Metallo-depent_PP-like"/>
</dbReference>
<organism evidence="2 3">
    <name type="scientific">Phyllosticta citricarpa</name>
    <dbReference type="NCBI Taxonomy" id="55181"/>
    <lineage>
        <taxon>Eukaryota</taxon>
        <taxon>Fungi</taxon>
        <taxon>Dikarya</taxon>
        <taxon>Ascomycota</taxon>
        <taxon>Pezizomycotina</taxon>
        <taxon>Dothideomycetes</taxon>
        <taxon>Dothideomycetes incertae sedis</taxon>
        <taxon>Botryosphaeriales</taxon>
        <taxon>Phyllostictaceae</taxon>
        <taxon>Phyllosticta</taxon>
    </lineage>
</organism>
<name>A0ABR1MBP7_9PEZI</name>
<dbReference type="PANTHER" id="PTHR12905:SF16">
    <property type="entry name" value="SER_THR PROTEIN PHOSPHATASE FAMILY PROTEIN (AFU_ORTHOLOGUE AFUA_1G06000)"/>
    <property type="match status" value="1"/>
</dbReference>
<protein>
    <submittedName>
        <fullName evidence="2">Calcineurin-like phosphoesterase</fullName>
    </submittedName>
</protein>
<dbReference type="InterPro" id="IPR051693">
    <property type="entry name" value="UPF0046_metallophosphoest"/>
</dbReference>
<dbReference type="PANTHER" id="PTHR12905">
    <property type="entry name" value="METALLOPHOSPHOESTERASE"/>
    <property type="match status" value="1"/>
</dbReference>
<comment type="caution">
    <text evidence="2">The sequence shown here is derived from an EMBL/GenBank/DDBJ whole genome shotgun (WGS) entry which is preliminary data.</text>
</comment>
<dbReference type="Proteomes" id="UP001365128">
    <property type="component" value="Unassembled WGS sequence"/>
</dbReference>
<reference evidence="2 3" key="1">
    <citation type="submission" date="2024-04" db="EMBL/GenBank/DDBJ databases">
        <title>Phyllosticta paracitricarpa is synonymous to the EU quarantine fungus P. citricarpa based on phylogenomic analyses.</title>
        <authorList>
            <consortium name="Lawrence Berkeley National Laboratory"/>
            <person name="Van Ingen-Buijs V.A."/>
            <person name="Van Westerhoven A.C."/>
            <person name="Haridas S."/>
            <person name="Skiadas P."/>
            <person name="Martin F."/>
            <person name="Groenewald J.Z."/>
            <person name="Crous P.W."/>
            <person name="Seidl M.F."/>
        </authorList>
    </citation>
    <scope>NUCLEOTIDE SEQUENCE [LARGE SCALE GENOMIC DNA]</scope>
    <source>
        <strain evidence="2 3">CBS 122670</strain>
    </source>
</reference>
<accession>A0ABR1MBP7</accession>